<evidence type="ECO:0000313" key="1">
    <source>
        <dbReference type="EMBL" id="QPX75024.1"/>
    </source>
</evidence>
<dbReference type="GeneID" id="80457012"/>
<organism evidence="1 2">
    <name type="scientific">Serratia phage vB_SmaS_Rovert</name>
    <dbReference type="NCBI Taxonomy" id="2777363"/>
    <lineage>
        <taxon>Viruses</taxon>
        <taxon>Duplodnaviria</taxon>
        <taxon>Heunggongvirae</taxon>
        <taxon>Uroviricota</taxon>
        <taxon>Caudoviricetes</taxon>
        <taxon>Rovertvirus</taxon>
        <taxon>Rovertvirus rovert</taxon>
    </lineage>
</organism>
<dbReference type="EMBL" id="MW021761">
    <property type="protein sequence ID" value="QPX75024.1"/>
    <property type="molecule type" value="Genomic_DNA"/>
</dbReference>
<reference evidence="1 2" key="1">
    <citation type="submission" date="2020-09" db="EMBL/GenBank/DDBJ databases">
        <authorList>
            <person name="Marshall N."/>
            <person name="Wilson M.E."/>
            <person name="Walker J.K."/>
            <person name="Johnson L."/>
            <person name="Sharma R."/>
            <person name="Carr E."/>
            <person name="Grose J.H."/>
        </authorList>
    </citation>
    <scope>NUCLEOTIDE SEQUENCE [LARGE SCALE GENOMIC DNA]</scope>
</reference>
<sequence>MKPLKTWCSAVMTMRKKIVAILISEHYRKLREWRAVTKARIAVTITGMINGLPRAEVKAIAADLVDLVKPNAYISDQNIIDLIEAWIHGDIKATTGG</sequence>
<protein>
    <submittedName>
        <fullName evidence="1">Uncharacterized protein</fullName>
    </submittedName>
</protein>
<proteinExistence type="predicted"/>
<keyword evidence="2" id="KW-1185">Reference proteome</keyword>
<evidence type="ECO:0000313" key="2">
    <source>
        <dbReference type="Proteomes" id="UP000595249"/>
    </source>
</evidence>
<name>A0A7T3TL22_9CAUD</name>
<dbReference type="Proteomes" id="UP000595249">
    <property type="component" value="Segment"/>
</dbReference>
<dbReference type="RefSeq" id="YP_010774111.1">
    <property type="nucleotide sequence ID" value="NC_074751.1"/>
</dbReference>
<accession>A0A7T3TL22</accession>
<dbReference type="KEGG" id="vg:80457012"/>